<dbReference type="GO" id="GO:0016740">
    <property type="term" value="F:transferase activity"/>
    <property type="evidence" value="ECO:0007669"/>
    <property type="project" value="UniProtKB-KW"/>
</dbReference>
<dbReference type="OrthoDB" id="9782992at2"/>
<dbReference type="SFLD" id="SFLDS00019">
    <property type="entry name" value="Glutathione_Transferase_(cytos"/>
    <property type="match status" value="1"/>
</dbReference>
<comment type="caution">
    <text evidence="3">The sequence shown here is derived from an EMBL/GenBank/DDBJ whole genome shotgun (WGS) entry which is preliminary data.</text>
</comment>
<dbReference type="InterPro" id="IPR036249">
    <property type="entry name" value="Thioredoxin-like_sf"/>
</dbReference>
<dbReference type="Gene3D" id="1.20.1050.10">
    <property type="match status" value="1"/>
</dbReference>
<dbReference type="InterPro" id="IPR010987">
    <property type="entry name" value="Glutathione-S-Trfase_C-like"/>
</dbReference>
<dbReference type="Proteomes" id="UP000286100">
    <property type="component" value="Unassembled WGS sequence"/>
</dbReference>
<feature type="domain" description="GST N-terminal" evidence="1">
    <location>
        <begin position="1"/>
        <end position="81"/>
    </location>
</feature>
<accession>A0A418WK27</accession>
<dbReference type="InterPro" id="IPR040079">
    <property type="entry name" value="Glutathione_S-Trfase"/>
</dbReference>
<dbReference type="RefSeq" id="WP_119761507.1">
    <property type="nucleotide sequence ID" value="NZ_QYUM01000003.1"/>
</dbReference>
<evidence type="ECO:0000313" key="4">
    <source>
        <dbReference type="Proteomes" id="UP000286100"/>
    </source>
</evidence>
<dbReference type="AlphaFoldDB" id="A0A418WK27"/>
<dbReference type="SUPFAM" id="SSF52833">
    <property type="entry name" value="Thioredoxin-like"/>
    <property type="match status" value="1"/>
</dbReference>
<dbReference type="EMBL" id="QYUM01000003">
    <property type="protein sequence ID" value="RJF90365.1"/>
    <property type="molecule type" value="Genomic_DNA"/>
</dbReference>
<keyword evidence="3" id="KW-0808">Transferase</keyword>
<dbReference type="PROSITE" id="PS50405">
    <property type="entry name" value="GST_CTER"/>
    <property type="match status" value="1"/>
</dbReference>
<keyword evidence="4" id="KW-1185">Reference proteome</keyword>
<dbReference type="Pfam" id="PF13417">
    <property type="entry name" value="GST_N_3"/>
    <property type="match status" value="1"/>
</dbReference>
<reference evidence="3 4" key="1">
    <citation type="submission" date="2018-09" db="EMBL/GenBank/DDBJ databases">
        <authorList>
            <person name="Zhu H."/>
        </authorList>
    </citation>
    <scope>NUCLEOTIDE SEQUENCE [LARGE SCALE GENOMIC DNA]</scope>
    <source>
        <strain evidence="3 4">K2R01-6</strain>
    </source>
</reference>
<proteinExistence type="predicted"/>
<evidence type="ECO:0000313" key="3">
    <source>
        <dbReference type="EMBL" id="RJF90365.1"/>
    </source>
</evidence>
<organism evidence="3 4">
    <name type="scientific">Sphingomonas cavernae</name>
    <dbReference type="NCBI Taxonomy" id="2320861"/>
    <lineage>
        <taxon>Bacteria</taxon>
        <taxon>Pseudomonadati</taxon>
        <taxon>Pseudomonadota</taxon>
        <taxon>Alphaproteobacteria</taxon>
        <taxon>Sphingomonadales</taxon>
        <taxon>Sphingomonadaceae</taxon>
        <taxon>Sphingomonas</taxon>
    </lineage>
</organism>
<dbReference type="InterPro" id="IPR004045">
    <property type="entry name" value="Glutathione_S-Trfase_N"/>
</dbReference>
<gene>
    <name evidence="3" type="ORF">D3876_08915</name>
</gene>
<dbReference type="InterPro" id="IPR036282">
    <property type="entry name" value="Glutathione-S-Trfase_C_sf"/>
</dbReference>
<name>A0A418WK27_9SPHN</name>
<dbReference type="CDD" id="cd00570">
    <property type="entry name" value="GST_N_family"/>
    <property type="match status" value="1"/>
</dbReference>
<dbReference type="SFLD" id="SFLDG00358">
    <property type="entry name" value="Main_(cytGST)"/>
    <property type="match status" value="1"/>
</dbReference>
<evidence type="ECO:0000259" key="2">
    <source>
        <dbReference type="PROSITE" id="PS50405"/>
    </source>
</evidence>
<dbReference type="Pfam" id="PF13410">
    <property type="entry name" value="GST_C_2"/>
    <property type="match status" value="1"/>
</dbReference>
<dbReference type="SUPFAM" id="SSF47616">
    <property type="entry name" value="GST C-terminal domain-like"/>
    <property type="match status" value="1"/>
</dbReference>
<dbReference type="PROSITE" id="PS50404">
    <property type="entry name" value="GST_NTER"/>
    <property type="match status" value="1"/>
</dbReference>
<dbReference type="PANTHER" id="PTHR44051">
    <property type="entry name" value="GLUTATHIONE S-TRANSFERASE-RELATED"/>
    <property type="match status" value="1"/>
</dbReference>
<dbReference type="PANTHER" id="PTHR44051:SF9">
    <property type="entry name" value="GLUTATHIONE S-TRANSFERASE 1"/>
    <property type="match status" value="1"/>
</dbReference>
<evidence type="ECO:0000259" key="1">
    <source>
        <dbReference type="PROSITE" id="PS50404"/>
    </source>
</evidence>
<feature type="domain" description="GST C-terminal" evidence="2">
    <location>
        <begin position="84"/>
        <end position="207"/>
    </location>
</feature>
<dbReference type="Gene3D" id="3.40.30.10">
    <property type="entry name" value="Glutaredoxin"/>
    <property type="match status" value="1"/>
</dbReference>
<protein>
    <submittedName>
        <fullName evidence="3">Glutathione S-transferase family protein</fullName>
    </submittedName>
</protein>
<sequence length="212" mass="24141">MTTTFYGHPLSSYCQKALIALYEHQAPFTWRVLSPEDPSAGEAFSRLWPMEHMPVLVDGDRVLRESSIVIEYVDRQNGGGLIPEDADAALNVRFLDRFFDNFVMTPVQTIVFDRIRPDGAHDDFGVERMRQRLDKAYGWLEGEIGEHWAGGDVFTLADCAASPSLFYASKIQPLAGRFPKVAAYLARLEARPAITRVREEARPYWYMFPFAD</sequence>